<evidence type="ECO:0000313" key="1">
    <source>
        <dbReference type="EMBL" id="CAI3602133.1"/>
    </source>
</evidence>
<evidence type="ECO:0000313" key="2">
    <source>
        <dbReference type="Proteomes" id="UP001189143"/>
    </source>
</evidence>
<organism evidence="1 2">
    <name type="scientific">Clostridium neonatale</name>
    <dbReference type="NCBI Taxonomy" id="137838"/>
    <lineage>
        <taxon>Bacteria</taxon>
        <taxon>Bacillati</taxon>
        <taxon>Bacillota</taxon>
        <taxon>Clostridia</taxon>
        <taxon>Eubacteriales</taxon>
        <taxon>Clostridiaceae</taxon>
        <taxon>Clostridium</taxon>
    </lineage>
</organism>
<protein>
    <submittedName>
        <fullName evidence="1">Uncharacterized protein</fullName>
    </submittedName>
</protein>
<gene>
    <name evidence="1" type="ORF">CNEO2_310087</name>
</gene>
<proteinExistence type="predicted"/>
<dbReference type="AlphaFoldDB" id="A0AAD1YFH6"/>
<reference evidence="1" key="1">
    <citation type="submission" date="2022-10" db="EMBL/GenBank/DDBJ databases">
        <authorList>
            <person name="Aires J."/>
            <person name="Mesa V."/>
        </authorList>
    </citation>
    <scope>NUCLEOTIDE SEQUENCE</scope>
    <source>
        <strain evidence="1">Clostridium neonatale JD116</strain>
    </source>
</reference>
<comment type="caution">
    <text evidence="1">The sequence shown here is derived from an EMBL/GenBank/DDBJ whole genome shotgun (WGS) entry which is preliminary data.</text>
</comment>
<dbReference type="RefSeq" id="WP_317049391.1">
    <property type="nucleotide sequence ID" value="NZ_CAMRXC010000217.1"/>
</dbReference>
<sequence>MVGNIKVKLAAQLMGKSEQFVRVGLQRGLLPFGIAIKMSSMWTYHISPQKFYEYMGMDFKQEVERGENNVHNKVS</sequence>
<name>A0AAD1YFH6_9CLOT</name>
<accession>A0AAD1YFH6</accession>
<dbReference type="Proteomes" id="UP001189143">
    <property type="component" value="Unassembled WGS sequence"/>
</dbReference>
<dbReference type="EMBL" id="CAMTCP010000228">
    <property type="protein sequence ID" value="CAI3602133.1"/>
    <property type="molecule type" value="Genomic_DNA"/>
</dbReference>